<feature type="active site" description="Proton donor" evidence="18">
    <location>
        <position position="504"/>
    </location>
</feature>
<evidence type="ECO:0000256" key="20">
    <source>
        <dbReference type="PIRSR" id="PIRSR000732-3"/>
    </source>
</evidence>
<keyword evidence="14 17" id="KW-0418">Kinase</keyword>
<evidence type="ECO:0000256" key="2">
    <source>
        <dbReference type="ARBA" id="ARBA00001946"/>
    </source>
</evidence>
<dbReference type="PRINTS" id="PR01736">
    <property type="entry name" value="PHPHTRNFRASE"/>
</dbReference>
<protein>
    <recommendedName>
        <fullName evidence="7 17">Phosphoenolpyruvate-protein phosphotransferase</fullName>
        <ecNumber evidence="6 17">2.7.3.9</ecNumber>
    </recommendedName>
    <alternativeName>
        <fullName evidence="16 17">Phosphotransferase system, enzyme I</fullName>
    </alternativeName>
</protein>
<dbReference type="InterPro" id="IPR000121">
    <property type="entry name" value="PEP_util_C"/>
</dbReference>
<keyword evidence="8 17" id="KW-0813">Transport</keyword>
<organism evidence="24">
    <name type="scientific">Gracilinema caldarium</name>
    <dbReference type="NCBI Taxonomy" id="215591"/>
    <lineage>
        <taxon>Bacteria</taxon>
        <taxon>Pseudomonadati</taxon>
        <taxon>Spirochaetota</taxon>
        <taxon>Spirochaetia</taxon>
        <taxon>Spirochaetales</taxon>
        <taxon>Breznakiellaceae</taxon>
        <taxon>Gracilinema</taxon>
    </lineage>
</organism>
<dbReference type="InterPro" id="IPR050499">
    <property type="entry name" value="PEP-utilizing_PTS_enzyme"/>
</dbReference>
<evidence type="ECO:0000256" key="3">
    <source>
        <dbReference type="ARBA" id="ARBA00002728"/>
    </source>
</evidence>
<feature type="binding site" evidence="20">
    <location>
        <position position="433"/>
    </location>
    <ligand>
        <name>Mg(2+)</name>
        <dbReference type="ChEBI" id="CHEBI:18420"/>
    </ligand>
</feature>
<feature type="domain" description="Phosphotransferase system enzyme I N-terminal" evidence="23">
    <location>
        <begin position="6"/>
        <end position="130"/>
    </location>
</feature>
<feature type="binding site" evidence="19">
    <location>
        <begin position="456"/>
        <end position="457"/>
    </location>
    <ligand>
        <name>phosphoenolpyruvate</name>
        <dbReference type="ChEBI" id="CHEBI:58702"/>
    </ligand>
</feature>
<dbReference type="InterPro" id="IPR036637">
    <property type="entry name" value="Phosphohistidine_dom_sf"/>
</dbReference>
<dbReference type="InterPro" id="IPR036618">
    <property type="entry name" value="PtsI_HPr-bd_sf"/>
</dbReference>
<accession>A0A7C3E7D1</accession>
<feature type="binding site" evidence="19">
    <location>
        <position position="298"/>
    </location>
    <ligand>
        <name>phosphoenolpyruvate</name>
        <dbReference type="ChEBI" id="CHEBI:58702"/>
    </ligand>
</feature>
<evidence type="ECO:0000256" key="5">
    <source>
        <dbReference type="ARBA" id="ARBA00007837"/>
    </source>
</evidence>
<evidence type="ECO:0000256" key="9">
    <source>
        <dbReference type="ARBA" id="ARBA00022490"/>
    </source>
</evidence>
<evidence type="ECO:0000256" key="15">
    <source>
        <dbReference type="ARBA" id="ARBA00022842"/>
    </source>
</evidence>
<dbReference type="PANTHER" id="PTHR46244">
    <property type="entry name" value="PHOSPHOENOLPYRUVATE-PROTEIN PHOSPHOTRANSFERASE"/>
    <property type="match status" value="1"/>
</dbReference>
<dbReference type="EC" id="2.7.3.9" evidence="6 17"/>
<dbReference type="PROSITE" id="PS00742">
    <property type="entry name" value="PEP_ENZYMES_2"/>
    <property type="match status" value="1"/>
</dbReference>
<dbReference type="SUPFAM" id="SSF52009">
    <property type="entry name" value="Phosphohistidine domain"/>
    <property type="match status" value="1"/>
</dbReference>
<dbReference type="SUPFAM" id="SSF47831">
    <property type="entry name" value="Enzyme I of the PEP:sugar phosphotransferase system HPr-binding (sub)domain"/>
    <property type="match status" value="1"/>
</dbReference>
<comment type="subcellular location">
    <subcellularLocation>
        <location evidence="4 17">Cytoplasm</location>
    </subcellularLocation>
</comment>
<feature type="binding site" evidence="19">
    <location>
        <position position="467"/>
    </location>
    <ligand>
        <name>phosphoenolpyruvate</name>
        <dbReference type="ChEBI" id="CHEBI:58702"/>
    </ligand>
</feature>
<dbReference type="EMBL" id="DSVL01000052">
    <property type="protein sequence ID" value="HFH28213.1"/>
    <property type="molecule type" value="Genomic_DNA"/>
</dbReference>
<dbReference type="GO" id="GO:0008965">
    <property type="term" value="F:phosphoenolpyruvate-protein phosphotransferase activity"/>
    <property type="evidence" value="ECO:0007669"/>
    <property type="project" value="UniProtKB-EC"/>
</dbReference>
<evidence type="ECO:0000256" key="12">
    <source>
        <dbReference type="ARBA" id="ARBA00022683"/>
    </source>
</evidence>
<keyword evidence="9 17" id="KW-0963">Cytoplasm</keyword>
<dbReference type="PIRSF" id="PIRSF000732">
    <property type="entry name" value="PTS_enzyme_I"/>
    <property type="match status" value="1"/>
</dbReference>
<evidence type="ECO:0000256" key="19">
    <source>
        <dbReference type="PIRSR" id="PIRSR000732-2"/>
    </source>
</evidence>
<feature type="domain" description="PEP-utilising enzyme mobile" evidence="21">
    <location>
        <begin position="156"/>
        <end position="227"/>
    </location>
</feature>
<dbReference type="Pfam" id="PF05524">
    <property type="entry name" value="PEP-utilisers_N"/>
    <property type="match status" value="1"/>
</dbReference>
<feature type="binding site" evidence="20">
    <location>
        <position position="457"/>
    </location>
    <ligand>
        <name>Mg(2+)</name>
        <dbReference type="ChEBI" id="CHEBI:18420"/>
    </ligand>
</feature>
<keyword evidence="15 17" id="KW-0460">Magnesium</keyword>
<keyword evidence="12 17" id="KW-0598">Phosphotransferase system</keyword>
<dbReference type="Gene3D" id="3.20.20.60">
    <property type="entry name" value="Phosphoenolpyruvate-binding domains"/>
    <property type="match status" value="1"/>
</dbReference>
<comment type="similarity">
    <text evidence="5 17">Belongs to the PEP-utilizing enzyme family.</text>
</comment>
<dbReference type="InterPro" id="IPR008731">
    <property type="entry name" value="PTS_EIN"/>
</dbReference>
<evidence type="ECO:0000256" key="17">
    <source>
        <dbReference type="PIRNR" id="PIRNR000732"/>
    </source>
</evidence>
<comment type="function">
    <text evidence="3 17">General (non sugar-specific) component of the phosphoenolpyruvate-dependent sugar phosphotransferase system (sugar PTS). This major carbohydrate active-transport system catalyzes the phosphorylation of incoming sugar substrates concomitantly with their translocation across the cell membrane. Enzyme I transfers the phosphoryl group from phosphoenolpyruvate (PEP) to the phosphoryl carrier protein (HPr).</text>
</comment>
<name>A0A7C3E7D1_9SPIR</name>
<dbReference type="GO" id="GO:0046872">
    <property type="term" value="F:metal ion binding"/>
    <property type="evidence" value="ECO:0007669"/>
    <property type="project" value="UniProtKB-KW"/>
</dbReference>
<dbReference type="NCBIfam" id="TIGR01417">
    <property type="entry name" value="PTS_I_fam"/>
    <property type="match status" value="1"/>
</dbReference>
<evidence type="ECO:0000313" key="24">
    <source>
        <dbReference type="EMBL" id="HFH28213.1"/>
    </source>
</evidence>
<dbReference type="Gene3D" id="3.50.30.10">
    <property type="entry name" value="Phosphohistidine domain"/>
    <property type="match status" value="1"/>
</dbReference>
<dbReference type="InterPro" id="IPR015813">
    <property type="entry name" value="Pyrv/PenolPyrv_kinase-like_dom"/>
</dbReference>
<evidence type="ECO:0000256" key="4">
    <source>
        <dbReference type="ARBA" id="ARBA00004496"/>
    </source>
</evidence>
<dbReference type="InterPro" id="IPR006318">
    <property type="entry name" value="PTS_EI-like"/>
</dbReference>
<dbReference type="InterPro" id="IPR008279">
    <property type="entry name" value="PEP-util_enz_mobile_dom"/>
</dbReference>
<evidence type="ECO:0000256" key="6">
    <source>
        <dbReference type="ARBA" id="ARBA00012232"/>
    </source>
</evidence>
<dbReference type="GO" id="GO:0009401">
    <property type="term" value="P:phosphoenolpyruvate-dependent sugar phosphotransferase system"/>
    <property type="evidence" value="ECO:0007669"/>
    <property type="project" value="UniProtKB-KW"/>
</dbReference>
<evidence type="ECO:0000256" key="1">
    <source>
        <dbReference type="ARBA" id="ARBA00000683"/>
    </source>
</evidence>
<evidence type="ECO:0000256" key="11">
    <source>
        <dbReference type="ARBA" id="ARBA00022679"/>
    </source>
</evidence>
<keyword evidence="13 17" id="KW-0479">Metal-binding</keyword>
<dbReference type="SUPFAM" id="SSF51621">
    <property type="entry name" value="Phosphoenolpyruvate/pyruvate domain"/>
    <property type="match status" value="1"/>
</dbReference>
<keyword evidence="11 17" id="KW-0808">Transferase</keyword>
<evidence type="ECO:0000256" key="7">
    <source>
        <dbReference type="ARBA" id="ARBA00016544"/>
    </source>
</evidence>
<comment type="caution">
    <text evidence="24">The sequence shown here is derived from an EMBL/GenBank/DDBJ whole genome shotgun (WGS) entry which is preliminary data.</text>
</comment>
<dbReference type="Pfam" id="PF00391">
    <property type="entry name" value="PEP-utilizers"/>
    <property type="match status" value="1"/>
</dbReference>
<reference evidence="24" key="1">
    <citation type="journal article" date="2020" name="mSystems">
        <title>Genome- and Community-Level Interaction Insights into Carbon Utilization and Element Cycling Functions of Hydrothermarchaeota in Hydrothermal Sediment.</title>
        <authorList>
            <person name="Zhou Z."/>
            <person name="Liu Y."/>
            <person name="Xu W."/>
            <person name="Pan J."/>
            <person name="Luo Z.H."/>
            <person name="Li M."/>
        </authorList>
    </citation>
    <scope>NUCLEOTIDE SEQUENCE [LARGE SCALE GENOMIC DNA]</scope>
    <source>
        <strain evidence="24">SpSt-503</strain>
    </source>
</reference>
<keyword evidence="10 17" id="KW-0762">Sugar transport</keyword>
<dbReference type="GO" id="GO:0016301">
    <property type="term" value="F:kinase activity"/>
    <property type="evidence" value="ECO:0007669"/>
    <property type="project" value="UniProtKB-KW"/>
</dbReference>
<feature type="domain" description="PEP-utilising enzyme C-terminal" evidence="22">
    <location>
        <begin position="260"/>
        <end position="542"/>
    </location>
</feature>
<evidence type="ECO:0000256" key="8">
    <source>
        <dbReference type="ARBA" id="ARBA00022448"/>
    </source>
</evidence>
<gene>
    <name evidence="24" type="primary">ptsP</name>
    <name evidence="24" type="ORF">ENS59_01680</name>
</gene>
<evidence type="ECO:0000256" key="18">
    <source>
        <dbReference type="PIRSR" id="PIRSR000732-1"/>
    </source>
</evidence>
<feature type="binding site" evidence="19">
    <location>
        <position position="334"/>
    </location>
    <ligand>
        <name>phosphoenolpyruvate</name>
        <dbReference type="ChEBI" id="CHEBI:58702"/>
    </ligand>
</feature>
<sequence>MTVTLQGIPASPGVAIGPVYIIEPTTISQHPSPELCANSPEVEWQHFTKALEQAKEQVTVLRDKTQAELGTEKAEIFASHLSILRDPEFLAEIKKKITEEHKNAVMAAKETGDLFIELLRQVQDELFMGRIHDIEDIVHRLVQNIQGDELGTLHLQQPSIVAAKDLTPSETASLDRAMVLAFITEGGSALSHSSILARSLGIPAVVGLGPLPDLHEGSSIIVDGITGTVIINPQADILSEYEQKRSAYIEEQSLIRHYAGKPSVTRDGVPIEIAANIGSLQDLDGVLTNGADGIGLFRTEFMFMDRPSMPSEDEQFEVYKFVLQRMKGKPVVIRTLDVGGDKQIPYIELEQEANPFLGVRAIRLCLQKEALFRTQIRALLRASSFGKLRILLPMVATLEELRAAKKIIAEETTNFKQSGISISDSWELGVMIEIPSAALLANHFAQEVDFFSVGTNDLTQYTMAADRMNRSLTYLHQGLAPAVLQLIELAAKAARAHDIWIGVCGELAGDPELFPLFIGLGITELSMGPASIPRIRSRLAQITLHEASQWASQASAMESSEAIHTYMTGVFHES</sequence>
<proteinExistence type="inferred from homology"/>
<dbReference type="GO" id="GO:0005737">
    <property type="term" value="C:cytoplasm"/>
    <property type="evidence" value="ECO:0007669"/>
    <property type="project" value="UniProtKB-SubCell"/>
</dbReference>
<dbReference type="InterPro" id="IPR040442">
    <property type="entry name" value="Pyrv_kinase-like_dom_sf"/>
</dbReference>
<dbReference type="InterPro" id="IPR024692">
    <property type="entry name" value="PTS_EI"/>
</dbReference>
<evidence type="ECO:0000259" key="23">
    <source>
        <dbReference type="Pfam" id="PF05524"/>
    </source>
</evidence>
<evidence type="ECO:0000256" key="13">
    <source>
        <dbReference type="ARBA" id="ARBA00022723"/>
    </source>
</evidence>
<dbReference type="Pfam" id="PF02896">
    <property type="entry name" value="PEP-utilizers_C"/>
    <property type="match status" value="1"/>
</dbReference>
<dbReference type="PANTHER" id="PTHR46244:SF3">
    <property type="entry name" value="PHOSPHOENOLPYRUVATE-PROTEIN PHOSPHOTRANSFERASE"/>
    <property type="match status" value="1"/>
</dbReference>
<evidence type="ECO:0000256" key="14">
    <source>
        <dbReference type="ARBA" id="ARBA00022777"/>
    </source>
</evidence>
<comment type="cofactor">
    <cofactor evidence="2 17 20">
        <name>Mg(2+)</name>
        <dbReference type="ChEBI" id="CHEBI:18420"/>
    </cofactor>
</comment>
<evidence type="ECO:0000256" key="10">
    <source>
        <dbReference type="ARBA" id="ARBA00022597"/>
    </source>
</evidence>
<feature type="active site" description="Tele-phosphohistidine intermediate" evidence="18">
    <location>
        <position position="192"/>
    </location>
</feature>
<comment type="catalytic activity">
    <reaction evidence="1 17">
        <text>L-histidyl-[protein] + phosphoenolpyruvate = N(pros)-phospho-L-histidyl-[protein] + pyruvate</text>
        <dbReference type="Rhea" id="RHEA:23880"/>
        <dbReference type="Rhea" id="RHEA-COMP:9745"/>
        <dbReference type="Rhea" id="RHEA-COMP:9746"/>
        <dbReference type="ChEBI" id="CHEBI:15361"/>
        <dbReference type="ChEBI" id="CHEBI:29979"/>
        <dbReference type="ChEBI" id="CHEBI:58702"/>
        <dbReference type="ChEBI" id="CHEBI:64837"/>
        <dbReference type="EC" id="2.7.3.9"/>
    </reaction>
</comment>
<dbReference type="InterPro" id="IPR023151">
    <property type="entry name" value="PEP_util_CS"/>
</dbReference>
<evidence type="ECO:0000259" key="21">
    <source>
        <dbReference type="Pfam" id="PF00391"/>
    </source>
</evidence>
<dbReference type="Gene3D" id="1.10.274.10">
    <property type="entry name" value="PtsI, HPr-binding domain"/>
    <property type="match status" value="1"/>
</dbReference>
<keyword evidence="24" id="KW-0670">Pyruvate</keyword>
<evidence type="ECO:0000259" key="22">
    <source>
        <dbReference type="Pfam" id="PF02896"/>
    </source>
</evidence>
<evidence type="ECO:0000256" key="16">
    <source>
        <dbReference type="ARBA" id="ARBA00033235"/>
    </source>
</evidence>
<dbReference type="AlphaFoldDB" id="A0A7C3E7D1"/>